<dbReference type="AlphaFoldDB" id="A0A2G1BR51"/>
<reference evidence="1 4" key="3">
    <citation type="submission" date="2023-07" db="EMBL/GenBank/DDBJ databases">
        <title>Genome content predicts the carbon catabolic preferences of heterotrophic bacteria.</title>
        <authorList>
            <person name="Gralka M."/>
        </authorList>
    </citation>
    <scope>NUCLEOTIDE SEQUENCE [LARGE SCALE GENOMIC DNA]</scope>
    <source>
        <strain evidence="1 4">4G03</strain>
    </source>
</reference>
<dbReference type="Proteomes" id="UP001242342">
    <property type="component" value="Unassembled WGS sequence"/>
</dbReference>
<reference evidence="2 3" key="1">
    <citation type="journal article" date="2016" name="Nat. Commun.">
        <title>Microbial interactions lead to rapid micro-scale successions on model marine particles.</title>
        <authorList>
            <person name="Datta M.S."/>
            <person name="Sliwerska E."/>
            <person name="Gore J."/>
            <person name="Polz M.F."/>
            <person name="Cordero O.X."/>
        </authorList>
    </citation>
    <scope>NUCLEOTIDE SEQUENCE [LARGE SCALE GENOMIC DNA]</scope>
    <source>
        <strain evidence="2 3">4G03</strain>
    </source>
</reference>
<gene>
    <name evidence="2" type="ORF">CSC81_14235</name>
    <name evidence="1" type="ORF">Q8W23_05225</name>
</gene>
<evidence type="ECO:0000313" key="3">
    <source>
        <dbReference type="Proteomes" id="UP000222163"/>
    </source>
</evidence>
<proteinExistence type="predicted"/>
<evidence type="ECO:0008006" key="5">
    <source>
        <dbReference type="Google" id="ProtNLM"/>
    </source>
</evidence>
<organism evidence="2 3">
    <name type="scientific">Tenacibaculum discolor</name>
    <dbReference type="NCBI Taxonomy" id="361581"/>
    <lineage>
        <taxon>Bacteria</taxon>
        <taxon>Pseudomonadati</taxon>
        <taxon>Bacteroidota</taxon>
        <taxon>Flavobacteriia</taxon>
        <taxon>Flavobacteriales</taxon>
        <taxon>Flavobacteriaceae</taxon>
        <taxon>Tenacibaculum</taxon>
    </lineage>
</organism>
<protein>
    <recommendedName>
        <fullName evidence="5">Lipocalin-like domain-containing protein</fullName>
    </recommendedName>
</protein>
<dbReference type="RefSeq" id="WP_099216403.1">
    <property type="nucleotide sequence ID" value="NZ_JAUYVU010000003.1"/>
</dbReference>
<comment type="caution">
    <text evidence="2">The sequence shown here is derived from an EMBL/GenBank/DDBJ whole genome shotgun (WGS) entry which is preliminary data.</text>
</comment>
<accession>A0A2G1BR51</accession>
<sequence>MKKVIILLFLLLGITSLSYSQELKTLVSGKWFVDSMKIGNEKFEFLDGKNWLELSSDGKYQVMMSNKEERGTWKLITDTNELEFDNESFEENLKIEKISETMLLVSARNKETIYTMWLKK</sequence>
<dbReference type="Proteomes" id="UP000222163">
    <property type="component" value="Unassembled WGS sequence"/>
</dbReference>
<accession>A0A497ZAN3</accession>
<evidence type="ECO:0000313" key="4">
    <source>
        <dbReference type="Proteomes" id="UP001242342"/>
    </source>
</evidence>
<evidence type="ECO:0000313" key="2">
    <source>
        <dbReference type="EMBL" id="PHN96507.1"/>
    </source>
</evidence>
<dbReference type="EMBL" id="PDUU01000016">
    <property type="protein sequence ID" value="PHN96507.1"/>
    <property type="molecule type" value="Genomic_DNA"/>
</dbReference>
<reference evidence="2" key="2">
    <citation type="submission" date="2017-10" db="EMBL/GenBank/DDBJ databases">
        <authorList>
            <person name="Enke T.N."/>
            <person name="Cordero O.X."/>
        </authorList>
    </citation>
    <scope>NUCLEOTIDE SEQUENCE</scope>
    <source>
        <strain evidence="2">4G03</strain>
    </source>
</reference>
<keyword evidence="4" id="KW-1185">Reference proteome</keyword>
<dbReference type="EMBL" id="JAUYVU010000003">
    <property type="protein sequence ID" value="MDP2540874.1"/>
    <property type="molecule type" value="Genomic_DNA"/>
</dbReference>
<evidence type="ECO:0000313" key="1">
    <source>
        <dbReference type="EMBL" id="MDP2540874.1"/>
    </source>
</evidence>
<name>A0A2G1BR51_9FLAO</name>